<dbReference type="AlphaFoldDB" id="A0A544SU49"/>
<dbReference type="SUPFAM" id="SSF51735">
    <property type="entry name" value="NAD(P)-binding Rossmann-fold domains"/>
    <property type="match status" value="1"/>
</dbReference>
<dbReference type="NCBIfam" id="NF009468">
    <property type="entry name" value="PRK12826.1-4"/>
    <property type="match status" value="1"/>
</dbReference>
<evidence type="ECO:0000256" key="2">
    <source>
        <dbReference type="ARBA" id="ARBA00023002"/>
    </source>
</evidence>
<comment type="caution">
    <text evidence="3">The sequence shown here is derived from an EMBL/GenBank/DDBJ whole genome shotgun (WGS) entry which is preliminary data.</text>
</comment>
<dbReference type="InterPro" id="IPR036291">
    <property type="entry name" value="NAD(P)-bd_dom_sf"/>
</dbReference>
<dbReference type="OrthoDB" id="9803333at2"/>
<comment type="similarity">
    <text evidence="1">Belongs to the short-chain dehydrogenases/reductases (SDR) family.</text>
</comment>
<protein>
    <submittedName>
        <fullName evidence="3">3-oxoacyl-ACP reductase FabG</fullName>
        <ecNumber evidence="3">1.1.1.100</ecNumber>
    </submittedName>
</protein>
<proteinExistence type="inferred from homology"/>
<dbReference type="NCBIfam" id="NF009466">
    <property type="entry name" value="PRK12826.1-2"/>
    <property type="match status" value="1"/>
</dbReference>
<organism evidence="3 4">
    <name type="scientific">Psychrobacillus soli</name>
    <dbReference type="NCBI Taxonomy" id="1543965"/>
    <lineage>
        <taxon>Bacteria</taxon>
        <taxon>Bacillati</taxon>
        <taxon>Bacillota</taxon>
        <taxon>Bacilli</taxon>
        <taxon>Bacillales</taxon>
        <taxon>Bacillaceae</taxon>
        <taxon>Psychrobacillus</taxon>
    </lineage>
</organism>
<dbReference type="GO" id="GO:0004316">
    <property type="term" value="F:3-oxoacyl-[acyl-carrier-protein] reductase (NADPH) activity"/>
    <property type="evidence" value="ECO:0007669"/>
    <property type="project" value="UniProtKB-EC"/>
</dbReference>
<dbReference type="EMBL" id="VDGG01000043">
    <property type="protein sequence ID" value="TQR08729.1"/>
    <property type="molecule type" value="Genomic_DNA"/>
</dbReference>
<dbReference type="PRINTS" id="PR00080">
    <property type="entry name" value="SDRFAMILY"/>
</dbReference>
<gene>
    <name evidence="3" type="primary">fabG</name>
    <name evidence="3" type="ORF">FG383_16385</name>
</gene>
<dbReference type="GO" id="GO:0008206">
    <property type="term" value="P:bile acid metabolic process"/>
    <property type="evidence" value="ECO:0007669"/>
    <property type="project" value="UniProtKB-ARBA"/>
</dbReference>
<sequence length="254" mass="26771">MFHSLQGKTVIVTGGSKGIGKGISRVFSNHGANVAVVARNLSVAEDCVAEINESNNNVSTYAFCGDVSDRESMAAMAKKVADKFGSIDILCANAGIFPSATIEDMTSADWDHVMNTNSKGTFLTVQACLPYLKESEFGRIVITSSITGPVTGYPGWTHYAASKAAQLGFMRSAALELASHNITVNAVMPGNVMTEGLEGLGEDYLKEMASSIPMKKLGTVEDIAYAALFLASKEAGFITGQTIIVDGGQILPEN</sequence>
<evidence type="ECO:0000313" key="4">
    <source>
        <dbReference type="Proteomes" id="UP000318937"/>
    </source>
</evidence>
<dbReference type="FunFam" id="3.40.50.720:FF:000084">
    <property type="entry name" value="Short-chain dehydrogenase reductase"/>
    <property type="match status" value="1"/>
</dbReference>
<dbReference type="PANTHER" id="PTHR42760">
    <property type="entry name" value="SHORT-CHAIN DEHYDROGENASES/REDUCTASES FAMILY MEMBER"/>
    <property type="match status" value="1"/>
</dbReference>
<accession>A0A544SU49</accession>
<evidence type="ECO:0000313" key="3">
    <source>
        <dbReference type="EMBL" id="TQR08729.1"/>
    </source>
</evidence>
<reference evidence="3 4" key="1">
    <citation type="submission" date="2019-05" db="EMBL/GenBank/DDBJ databases">
        <title>Psychrobacillus vulpis sp. nov., a new species isolated from feces of a red fox that inhabits in The Tablas de Daimiel Natural Park, Albacete, Spain.</title>
        <authorList>
            <person name="Rodriguez M."/>
            <person name="Reina J.C."/>
            <person name="Bejar V."/>
            <person name="Llamas I."/>
        </authorList>
    </citation>
    <scope>NUCLEOTIDE SEQUENCE [LARGE SCALE GENOMIC DNA]</scope>
    <source>
        <strain evidence="3 4">NHI-2</strain>
    </source>
</reference>
<dbReference type="EC" id="1.1.1.100" evidence="3"/>
<dbReference type="PRINTS" id="PR00081">
    <property type="entry name" value="GDHRDH"/>
</dbReference>
<dbReference type="InterPro" id="IPR002347">
    <property type="entry name" value="SDR_fam"/>
</dbReference>
<dbReference type="GO" id="GO:0048038">
    <property type="term" value="F:quinone binding"/>
    <property type="evidence" value="ECO:0007669"/>
    <property type="project" value="TreeGrafter"/>
</dbReference>
<name>A0A544SU49_9BACI</name>
<dbReference type="Proteomes" id="UP000318937">
    <property type="component" value="Unassembled WGS sequence"/>
</dbReference>
<keyword evidence="2 3" id="KW-0560">Oxidoreductase</keyword>
<dbReference type="RefSeq" id="WP_142608473.1">
    <property type="nucleotide sequence ID" value="NZ_VDGG01000043.1"/>
</dbReference>
<evidence type="ECO:0000256" key="1">
    <source>
        <dbReference type="ARBA" id="ARBA00006484"/>
    </source>
</evidence>
<dbReference type="GO" id="GO:0006633">
    <property type="term" value="P:fatty acid biosynthetic process"/>
    <property type="evidence" value="ECO:0007669"/>
    <property type="project" value="TreeGrafter"/>
</dbReference>
<dbReference type="Pfam" id="PF13561">
    <property type="entry name" value="adh_short_C2"/>
    <property type="match status" value="1"/>
</dbReference>
<dbReference type="Gene3D" id="3.40.50.720">
    <property type="entry name" value="NAD(P)-binding Rossmann-like Domain"/>
    <property type="match status" value="1"/>
</dbReference>
<dbReference type="PANTHER" id="PTHR42760:SF133">
    <property type="entry name" value="3-OXOACYL-[ACYL-CARRIER-PROTEIN] REDUCTASE"/>
    <property type="match status" value="1"/>
</dbReference>
<keyword evidence="4" id="KW-1185">Reference proteome</keyword>
<dbReference type="NCBIfam" id="NF004202">
    <property type="entry name" value="PRK05653.2-2"/>
    <property type="match status" value="1"/>
</dbReference>